<keyword evidence="2" id="KW-0012">Acyltransferase</keyword>
<dbReference type="InterPro" id="IPR016181">
    <property type="entry name" value="Acyl_CoA_acyltransferase"/>
</dbReference>
<name>A0ABT9UN17_9MICC</name>
<dbReference type="PROSITE" id="PS51186">
    <property type="entry name" value="GNAT"/>
    <property type="match status" value="1"/>
</dbReference>
<dbReference type="CDD" id="cd04301">
    <property type="entry name" value="NAT_SF"/>
    <property type="match status" value="1"/>
</dbReference>
<dbReference type="PANTHER" id="PTHR43877">
    <property type="entry name" value="AMINOALKYLPHOSPHONATE N-ACETYLTRANSFERASE-RELATED-RELATED"/>
    <property type="match status" value="1"/>
</dbReference>
<dbReference type="RefSeq" id="WP_307493445.1">
    <property type="nucleotide sequence ID" value="NZ_JAUSSY010000025.1"/>
</dbReference>
<dbReference type="PANTHER" id="PTHR43877:SF2">
    <property type="entry name" value="AMINOALKYLPHOSPHONATE N-ACETYLTRANSFERASE-RELATED"/>
    <property type="match status" value="1"/>
</dbReference>
<protein>
    <submittedName>
        <fullName evidence="4">GNAT superfamily N-acetyltransferase</fullName>
    </submittedName>
</protein>
<comment type="caution">
    <text evidence="4">The sequence shown here is derived from an EMBL/GenBank/DDBJ whole genome shotgun (WGS) entry which is preliminary data.</text>
</comment>
<keyword evidence="1" id="KW-0808">Transferase</keyword>
<gene>
    <name evidence="4" type="ORF">J2T22_004248</name>
</gene>
<keyword evidence="5" id="KW-1185">Reference proteome</keyword>
<dbReference type="Pfam" id="PF00583">
    <property type="entry name" value="Acetyltransf_1"/>
    <property type="match status" value="1"/>
</dbReference>
<sequence length="168" mass="18523">MTLEIVDYEDPRAVRLRDLLTNELLARYATEKEPQLSEAAREALSMPPQDFIANVLVLNAVGEPIAHGALRQLNGQWEVKRVITDPAARGTGAATVLMAELERIAARAGARRVILQTGGKQPEAEALYRKLGYQRIPTYPPYEHAIPTSICFAKQLEPMPPPSIVGLE</sequence>
<evidence type="ECO:0000256" key="2">
    <source>
        <dbReference type="ARBA" id="ARBA00023315"/>
    </source>
</evidence>
<feature type="domain" description="N-acetyltransferase" evidence="3">
    <location>
        <begin position="14"/>
        <end position="157"/>
    </location>
</feature>
<reference evidence="4 5" key="1">
    <citation type="submission" date="2023-07" db="EMBL/GenBank/DDBJ databases">
        <title>Sorghum-associated microbial communities from plants grown in Nebraska, USA.</title>
        <authorList>
            <person name="Schachtman D."/>
        </authorList>
    </citation>
    <scope>NUCLEOTIDE SEQUENCE [LARGE SCALE GENOMIC DNA]</scope>
    <source>
        <strain evidence="4 5">DS994</strain>
    </source>
</reference>
<dbReference type="InterPro" id="IPR000182">
    <property type="entry name" value="GNAT_dom"/>
</dbReference>
<dbReference type="SUPFAM" id="SSF55729">
    <property type="entry name" value="Acyl-CoA N-acyltransferases (Nat)"/>
    <property type="match status" value="1"/>
</dbReference>
<organism evidence="4 5">
    <name type="scientific">Pseudarthrobacter defluvii</name>
    <dbReference type="NCBI Taxonomy" id="410837"/>
    <lineage>
        <taxon>Bacteria</taxon>
        <taxon>Bacillati</taxon>
        <taxon>Actinomycetota</taxon>
        <taxon>Actinomycetes</taxon>
        <taxon>Micrococcales</taxon>
        <taxon>Micrococcaceae</taxon>
        <taxon>Pseudarthrobacter</taxon>
    </lineage>
</organism>
<proteinExistence type="predicted"/>
<evidence type="ECO:0000256" key="1">
    <source>
        <dbReference type="ARBA" id="ARBA00022679"/>
    </source>
</evidence>
<evidence type="ECO:0000259" key="3">
    <source>
        <dbReference type="PROSITE" id="PS51186"/>
    </source>
</evidence>
<dbReference type="Gene3D" id="3.40.630.30">
    <property type="match status" value="1"/>
</dbReference>
<evidence type="ECO:0000313" key="4">
    <source>
        <dbReference type="EMBL" id="MDQ0121035.1"/>
    </source>
</evidence>
<accession>A0ABT9UN17</accession>
<dbReference type="Proteomes" id="UP001226389">
    <property type="component" value="Unassembled WGS sequence"/>
</dbReference>
<dbReference type="EMBL" id="JAUSSY010000025">
    <property type="protein sequence ID" value="MDQ0121035.1"/>
    <property type="molecule type" value="Genomic_DNA"/>
</dbReference>
<dbReference type="InterPro" id="IPR050832">
    <property type="entry name" value="Bact_Acetyltransf"/>
</dbReference>
<evidence type="ECO:0000313" key="5">
    <source>
        <dbReference type="Proteomes" id="UP001226389"/>
    </source>
</evidence>